<dbReference type="Proteomes" id="UP001275084">
    <property type="component" value="Unassembled WGS sequence"/>
</dbReference>
<dbReference type="CDD" id="cd18439">
    <property type="entry name" value="BRCT_BRC1_like_rpt6"/>
    <property type="match status" value="1"/>
</dbReference>
<dbReference type="CDD" id="cd18437">
    <property type="entry name" value="BRCT_BRC1_like_rpt3"/>
    <property type="match status" value="1"/>
</dbReference>
<feature type="region of interest" description="Disordered" evidence="1">
    <location>
        <begin position="558"/>
        <end position="616"/>
    </location>
</feature>
<dbReference type="EMBL" id="JAUIQD010000005">
    <property type="protein sequence ID" value="KAK3349321.1"/>
    <property type="molecule type" value="Genomic_DNA"/>
</dbReference>
<dbReference type="FunFam" id="3.40.50.10190:FF:000048">
    <property type="entry name" value="DNA repair protein Rtt107"/>
    <property type="match status" value="1"/>
</dbReference>
<feature type="domain" description="BRCT" evidence="2">
    <location>
        <begin position="340"/>
        <end position="412"/>
    </location>
</feature>
<dbReference type="AlphaFoldDB" id="A0AAJ0HEW2"/>
<reference evidence="3" key="2">
    <citation type="submission" date="2023-06" db="EMBL/GenBank/DDBJ databases">
        <authorList>
            <consortium name="Lawrence Berkeley National Laboratory"/>
            <person name="Haridas S."/>
            <person name="Hensen N."/>
            <person name="Bonometti L."/>
            <person name="Westerberg I."/>
            <person name="Brannstrom I.O."/>
            <person name="Guillou S."/>
            <person name="Cros-Aarteil S."/>
            <person name="Calhoun S."/>
            <person name="Kuo A."/>
            <person name="Mondo S."/>
            <person name="Pangilinan J."/>
            <person name="Riley R."/>
            <person name="Labutti K."/>
            <person name="Andreopoulos B."/>
            <person name="Lipzen A."/>
            <person name="Chen C."/>
            <person name="Yanf M."/>
            <person name="Daum C."/>
            <person name="Ng V."/>
            <person name="Clum A."/>
            <person name="Steindorff A."/>
            <person name="Ohm R."/>
            <person name="Martin F."/>
            <person name="Silar P."/>
            <person name="Natvig D."/>
            <person name="Lalanne C."/>
            <person name="Gautier V."/>
            <person name="Ament-Velasquez S.L."/>
            <person name="Kruys A."/>
            <person name="Hutchinson M.I."/>
            <person name="Powell A.J."/>
            <person name="Barry K."/>
            <person name="Miller A.N."/>
            <person name="Grigoriev I.V."/>
            <person name="Debuchy R."/>
            <person name="Gladieux P."/>
            <person name="Thoren M.H."/>
            <person name="Johannesson H."/>
        </authorList>
    </citation>
    <scope>NUCLEOTIDE SEQUENCE</scope>
    <source>
        <strain evidence="3">CBS 955.72</strain>
    </source>
</reference>
<dbReference type="FunFam" id="3.40.50.10190:FF:000066">
    <property type="entry name" value="BRCT domain protein (Eurofung)"/>
    <property type="match status" value="1"/>
</dbReference>
<dbReference type="PANTHER" id="PTHR47667:SF1">
    <property type="entry name" value="REGULATOR OF TY1 TRANSPOSITION PROTEIN 107"/>
    <property type="match status" value="1"/>
</dbReference>
<feature type="domain" description="BRCT" evidence="2">
    <location>
        <begin position="104"/>
        <end position="194"/>
    </location>
</feature>
<dbReference type="GO" id="GO:1990683">
    <property type="term" value="P:DNA double-strand break attachment to nuclear envelope"/>
    <property type="evidence" value="ECO:0007669"/>
    <property type="project" value="TreeGrafter"/>
</dbReference>
<dbReference type="PANTHER" id="PTHR47667">
    <property type="entry name" value="REGULATOR OF TY1 TRANSPOSITION PROTEIN 107"/>
    <property type="match status" value="1"/>
</dbReference>
<name>A0AAJ0HEW2_9PEZI</name>
<dbReference type="CDD" id="cd17743">
    <property type="entry name" value="BRCT_BRC1_like_rpt5"/>
    <property type="match status" value="1"/>
</dbReference>
<proteinExistence type="predicted"/>
<reference evidence="3" key="1">
    <citation type="journal article" date="2023" name="Mol. Phylogenet. Evol.">
        <title>Genome-scale phylogeny and comparative genomics of the fungal order Sordariales.</title>
        <authorList>
            <person name="Hensen N."/>
            <person name="Bonometti L."/>
            <person name="Westerberg I."/>
            <person name="Brannstrom I.O."/>
            <person name="Guillou S."/>
            <person name="Cros-Aarteil S."/>
            <person name="Calhoun S."/>
            <person name="Haridas S."/>
            <person name="Kuo A."/>
            <person name="Mondo S."/>
            <person name="Pangilinan J."/>
            <person name="Riley R."/>
            <person name="LaButti K."/>
            <person name="Andreopoulos B."/>
            <person name="Lipzen A."/>
            <person name="Chen C."/>
            <person name="Yan M."/>
            <person name="Daum C."/>
            <person name="Ng V."/>
            <person name="Clum A."/>
            <person name="Steindorff A."/>
            <person name="Ohm R.A."/>
            <person name="Martin F."/>
            <person name="Silar P."/>
            <person name="Natvig D.O."/>
            <person name="Lalanne C."/>
            <person name="Gautier V."/>
            <person name="Ament-Velasquez S.L."/>
            <person name="Kruys A."/>
            <person name="Hutchinson M.I."/>
            <person name="Powell A.J."/>
            <person name="Barry K."/>
            <person name="Miller A.N."/>
            <person name="Grigoriev I.V."/>
            <person name="Debuchy R."/>
            <person name="Gladieux P."/>
            <person name="Hiltunen Thoren M."/>
            <person name="Johannesson H."/>
        </authorList>
    </citation>
    <scope>NUCLEOTIDE SEQUENCE</scope>
    <source>
        <strain evidence="3">CBS 955.72</strain>
    </source>
</reference>
<evidence type="ECO:0000256" key="1">
    <source>
        <dbReference type="SAM" id="MobiDB-lite"/>
    </source>
</evidence>
<dbReference type="InterPro" id="IPR053036">
    <property type="entry name" value="CellCycle_DNARepair_Reg"/>
</dbReference>
<sequence length="850" mass="94811">MADAREKPDLLGSCLLAFVPSKTLSSVMISELSQIVKEHGAEVLEPDRKGKIRIPQATHIIANTIDFEQYIEAQAMMIPVVTSAWIKTTVARGKVAQVRPYSPDPRMIFSNVILTCADIPDIDKETITGATMALGGMEAKDLTRLTTHICALSMDHPKCIEAQKKSPKCKLVLPHWFGDCFRLGKRIDEGPYLLPDPEILRKGADEEVRVPLSQDLQGATSAEPNTILPSMQAERRKEKLVVFAQKKIMFSSNLPLNKNLEKILTGLVNDGGGQIVKEVDDCDIFVCRYRDGPDYVKAAQNQKDVGNLAWFYHLIVHNEWTSPFRRLLHYPIPKDGIPGFKDMKITLSNYGGDARTYLENLITASGATYTKTMKAENTHLITARMHGEKCEAAKDWNIEIVNHLWIEESYAKCKVQTLTNGKYHHFPQRTNLGEVIGQTFLDERTLQNMFYPGGEGNLDSAARKKRKIVKDAQENVYKVGVPADFSVMQDSSPAPPKTAKKTRAVQTRNYATPAKAHIISGKENDTPSILSTGSRSAKAQALSKLQDMAPDIALYEKEKKRSAKDTHAPWGGKRAADHLDRERSARTSSPGEASDGEDEAQGSSSKRPSKRPKLSLPQVDMRICLTSYDRWSKDKSNEEADRKKLRNLGIHIVQESAVCDYLAAPRVVRTMKFLRALARGPEVISSSFIDECLDTGKRPDPKDYPLIDEENEKKYGVELDVIISRARAIRSRLLFGVPIYCTADIRNGVASYQAIAEANGAIFKIYRARSGTTIKPTTPEEDGGAPPEPVYLLSSTSPAEKQLWARFEQMAKKGNMEPRIVVSDWLLDVAMKQELTFSSKYLVSNYAQKP</sequence>
<dbReference type="CDD" id="cd18438">
    <property type="entry name" value="BRCT_BRC1_like_rpt4"/>
    <property type="match status" value="1"/>
</dbReference>
<dbReference type="SUPFAM" id="SSF52113">
    <property type="entry name" value="BRCT domain"/>
    <property type="match status" value="4"/>
</dbReference>
<organism evidence="3 4">
    <name type="scientific">Lasiosphaeria hispida</name>
    <dbReference type="NCBI Taxonomy" id="260671"/>
    <lineage>
        <taxon>Eukaryota</taxon>
        <taxon>Fungi</taxon>
        <taxon>Dikarya</taxon>
        <taxon>Ascomycota</taxon>
        <taxon>Pezizomycotina</taxon>
        <taxon>Sordariomycetes</taxon>
        <taxon>Sordariomycetidae</taxon>
        <taxon>Sordariales</taxon>
        <taxon>Lasiosphaeriaceae</taxon>
        <taxon>Lasiosphaeria</taxon>
    </lineage>
</organism>
<feature type="domain" description="BRCT" evidence="2">
    <location>
        <begin position="620"/>
        <end position="706"/>
    </location>
</feature>
<comment type="caution">
    <text evidence="3">The sequence shown here is derived from an EMBL/GenBank/DDBJ whole genome shotgun (WGS) entry which is preliminary data.</text>
</comment>
<dbReference type="Gene3D" id="3.40.50.10190">
    <property type="entry name" value="BRCT domain"/>
    <property type="match status" value="5"/>
</dbReference>
<feature type="compositionally biased region" description="Basic and acidic residues" evidence="1">
    <location>
        <begin position="558"/>
        <end position="567"/>
    </location>
</feature>
<keyword evidence="4" id="KW-1185">Reference proteome</keyword>
<dbReference type="InterPro" id="IPR001357">
    <property type="entry name" value="BRCT_dom"/>
</dbReference>
<feature type="compositionally biased region" description="Basic and acidic residues" evidence="1">
    <location>
        <begin position="574"/>
        <end position="585"/>
    </location>
</feature>
<dbReference type="PROSITE" id="PS50172">
    <property type="entry name" value="BRCT"/>
    <property type="match status" value="4"/>
</dbReference>
<dbReference type="SMART" id="SM00292">
    <property type="entry name" value="BRCT"/>
    <property type="match status" value="5"/>
</dbReference>
<dbReference type="CDD" id="cd18436">
    <property type="entry name" value="BRCT_BRC1_like_rpt2"/>
    <property type="match status" value="1"/>
</dbReference>
<dbReference type="InterPro" id="IPR036420">
    <property type="entry name" value="BRCT_dom_sf"/>
</dbReference>
<dbReference type="GO" id="GO:0035361">
    <property type="term" value="C:Cul8-RING ubiquitin ligase complex"/>
    <property type="evidence" value="ECO:0007669"/>
    <property type="project" value="TreeGrafter"/>
</dbReference>
<gene>
    <name evidence="3" type="ORF">B0T25DRAFT_610025</name>
</gene>
<dbReference type="Pfam" id="PF16770">
    <property type="entry name" value="RTT107_BRCT_5"/>
    <property type="match status" value="1"/>
</dbReference>
<dbReference type="GO" id="GO:0005634">
    <property type="term" value="C:nucleus"/>
    <property type="evidence" value="ECO:0007669"/>
    <property type="project" value="TreeGrafter"/>
</dbReference>
<evidence type="ECO:0000313" key="3">
    <source>
        <dbReference type="EMBL" id="KAK3349321.1"/>
    </source>
</evidence>
<evidence type="ECO:0000259" key="2">
    <source>
        <dbReference type="PROSITE" id="PS50172"/>
    </source>
</evidence>
<dbReference type="Pfam" id="PF00533">
    <property type="entry name" value="BRCT"/>
    <property type="match status" value="1"/>
</dbReference>
<evidence type="ECO:0000313" key="4">
    <source>
        <dbReference type="Proteomes" id="UP001275084"/>
    </source>
</evidence>
<dbReference type="GO" id="GO:0006302">
    <property type="term" value="P:double-strand break repair"/>
    <property type="evidence" value="ECO:0007669"/>
    <property type="project" value="TreeGrafter"/>
</dbReference>
<feature type="domain" description="BRCT" evidence="2">
    <location>
        <begin position="6"/>
        <end position="103"/>
    </location>
</feature>
<accession>A0AAJ0HEW2</accession>
<dbReference type="Pfam" id="PF12738">
    <property type="entry name" value="PTCB-BRCT"/>
    <property type="match status" value="1"/>
</dbReference>
<protein>
    <recommendedName>
        <fullName evidence="2">BRCT domain-containing protein</fullName>
    </recommendedName>
</protein>